<dbReference type="InterPro" id="IPR036873">
    <property type="entry name" value="Rhodanese-like_dom_sf"/>
</dbReference>
<comment type="caution">
    <text evidence="2">The sequence shown here is derived from an EMBL/GenBank/DDBJ whole genome shotgun (WGS) entry which is preliminary data.</text>
</comment>
<dbReference type="Proteomes" id="UP000565723">
    <property type="component" value="Unassembled WGS sequence"/>
</dbReference>
<feature type="domain" description="Rhodanese" evidence="1">
    <location>
        <begin position="22"/>
        <end position="118"/>
    </location>
</feature>
<reference evidence="2 3" key="1">
    <citation type="journal article" date="2020" name="Proc. Natl. Acad. Sci. U.S.A.">
        <title>Ecological drivers of bacterial community assembly in synthetic phycospheres.</title>
        <authorList>
            <person name="Fu H."/>
            <person name="Uchimiya M."/>
            <person name="Gore J."/>
            <person name="Moran M.A."/>
        </authorList>
    </citation>
    <scope>NUCLEOTIDE SEQUENCE [LARGE SCALE GENOMIC DNA]</scope>
    <source>
        <strain evidence="2">HF-Din03</strain>
    </source>
</reference>
<evidence type="ECO:0000313" key="3">
    <source>
        <dbReference type="Proteomes" id="UP000565723"/>
    </source>
</evidence>
<accession>A0A850LH28</accession>
<organism evidence="2 3">
    <name type="scientific">Ruegeria pomeroyi</name>
    <dbReference type="NCBI Taxonomy" id="89184"/>
    <lineage>
        <taxon>Bacteria</taxon>
        <taxon>Pseudomonadati</taxon>
        <taxon>Pseudomonadota</taxon>
        <taxon>Alphaproteobacteria</taxon>
        <taxon>Rhodobacterales</taxon>
        <taxon>Roseobacteraceae</taxon>
        <taxon>Ruegeria</taxon>
    </lineage>
</organism>
<dbReference type="AlphaFoldDB" id="A0A850LH28"/>
<dbReference type="SUPFAM" id="SSF52821">
    <property type="entry name" value="Rhodanese/Cell cycle control phosphatase"/>
    <property type="match status" value="1"/>
</dbReference>
<keyword evidence="2" id="KW-0808">Transferase</keyword>
<dbReference type="PANTHER" id="PTHR44086:SF10">
    <property type="entry name" value="THIOSULFATE SULFURTRANSFERASE_RHODANESE-LIKE DOMAIN-CONTAINING PROTEIN 3"/>
    <property type="match status" value="1"/>
</dbReference>
<name>A0A850LH28_9RHOB</name>
<dbReference type="PANTHER" id="PTHR44086">
    <property type="entry name" value="THIOSULFATE SULFURTRANSFERASE RDL2, MITOCHONDRIAL-RELATED"/>
    <property type="match status" value="1"/>
</dbReference>
<gene>
    <name evidence="2" type="ORF">HW564_09195</name>
</gene>
<dbReference type="GO" id="GO:0004792">
    <property type="term" value="F:thiosulfate-cyanide sulfurtransferase activity"/>
    <property type="evidence" value="ECO:0007669"/>
    <property type="project" value="TreeGrafter"/>
</dbReference>
<dbReference type="SMART" id="SM00450">
    <property type="entry name" value="RHOD"/>
    <property type="match status" value="1"/>
</dbReference>
<proteinExistence type="predicted"/>
<sequence length="119" mass="12584">MFFFRKPSLPGLSITEAVDAAARGDLLVIDVREAGELAATGKAAGALHVPLMQLSARADRNHPEFEPLLEGASRIAVYCASGGRSARARKLLLGLGYPEVHNLGGLGHWARAGGRIERA</sequence>
<evidence type="ECO:0000313" key="2">
    <source>
        <dbReference type="EMBL" id="NVK97090.1"/>
    </source>
</evidence>
<dbReference type="Pfam" id="PF00581">
    <property type="entry name" value="Rhodanese"/>
    <property type="match status" value="1"/>
</dbReference>
<dbReference type="RefSeq" id="WP_011047941.1">
    <property type="nucleotide sequence ID" value="NZ_CP076685.1"/>
</dbReference>
<protein>
    <submittedName>
        <fullName evidence="2">Sulfurtransferase</fullName>
    </submittedName>
</protein>
<dbReference type="Gene3D" id="3.40.250.10">
    <property type="entry name" value="Rhodanese-like domain"/>
    <property type="match status" value="1"/>
</dbReference>
<evidence type="ECO:0000259" key="1">
    <source>
        <dbReference type="PROSITE" id="PS50206"/>
    </source>
</evidence>
<dbReference type="PROSITE" id="PS50206">
    <property type="entry name" value="RHODANESE_3"/>
    <property type="match status" value="1"/>
</dbReference>
<dbReference type="EMBL" id="JABXIY010000024">
    <property type="protein sequence ID" value="NVK97090.1"/>
    <property type="molecule type" value="Genomic_DNA"/>
</dbReference>
<dbReference type="InterPro" id="IPR001763">
    <property type="entry name" value="Rhodanese-like_dom"/>
</dbReference>